<feature type="compositionally biased region" description="Polar residues" evidence="14">
    <location>
        <begin position="749"/>
        <end position="766"/>
    </location>
</feature>
<feature type="region of interest" description="Disordered" evidence="14">
    <location>
        <begin position="131"/>
        <end position="155"/>
    </location>
</feature>
<dbReference type="InterPro" id="IPR027417">
    <property type="entry name" value="P-loop_NTPase"/>
</dbReference>
<evidence type="ECO:0000256" key="11">
    <source>
        <dbReference type="ARBA" id="ARBA00023132"/>
    </source>
</evidence>
<dbReference type="PROSITE" id="PS51195">
    <property type="entry name" value="Q_MOTIF"/>
    <property type="match status" value="1"/>
</dbReference>
<keyword evidence="11" id="KW-0906">Nuclear pore complex</keyword>
<keyword evidence="6" id="KW-0347">Helicase</keyword>
<feature type="region of interest" description="Disordered" evidence="14">
    <location>
        <begin position="700"/>
        <end position="766"/>
    </location>
</feature>
<evidence type="ECO:0000259" key="18">
    <source>
        <dbReference type="PROSITE" id="PS51195"/>
    </source>
</evidence>
<organism evidence="19 20">
    <name type="scientific">Smittium simulii</name>
    <dbReference type="NCBI Taxonomy" id="133385"/>
    <lineage>
        <taxon>Eukaryota</taxon>
        <taxon>Fungi</taxon>
        <taxon>Fungi incertae sedis</taxon>
        <taxon>Zoopagomycota</taxon>
        <taxon>Kickxellomycotina</taxon>
        <taxon>Harpellomycetes</taxon>
        <taxon>Harpellales</taxon>
        <taxon>Legeriomycetaceae</taxon>
        <taxon>Smittium</taxon>
    </lineage>
</organism>
<dbReference type="CDD" id="cd18787">
    <property type="entry name" value="SF2_C_DEAD"/>
    <property type="match status" value="1"/>
</dbReference>
<keyword evidence="5" id="KW-0378">Hydrolase</keyword>
<dbReference type="Pfam" id="PF00638">
    <property type="entry name" value="Ran_BP1"/>
    <property type="match status" value="1"/>
</dbReference>
<feature type="domain" description="DEAD-box RNA helicase Q" evidence="18">
    <location>
        <begin position="798"/>
        <end position="824"/>
    </location>
</feature>
<dbReference type="SUPFAM" id="SSF52540">
    <property type="entry name" value="P-loop containing nucleoside triphosphate hydrolases"/>
    <property type="match status" value="1"/>
</dbReference>
<evidence type="ECO:0000256" key="14">
    <source>
        <dbReference type="SAM" id="MobiDB-lite"/>
    </source>
</evidence>
<dbReference type="InterPro" id="IPR014014">
    <property type="entry name" value="RNA_helicase_DEAD_Q_motif"/>
</dbReference>
<dbReference type="GO" id="GO:0005643">
    <property type="term" value="C:nuclear pore"/>
    <property type="evidence" value="ECO:0007669"/>
    <property type="project" value="UniProtKB-SubCell"/>
</dbReference>
<keyword evidence="9" id="KW-0653">Protein transport</keyword>
<evidence type="ECO:0000256" key="7">
    <source>
        <dbReference type="ARBA" id="ARBA00022816"/>
    </source>
</evidence>
<feature type="compositionally biased region" description="Basic and acidic residues" evidence="14">
    <location>
        <begin position="534"/>
        <end position="551"/>
    </location>
</feature>
<dbReference type="Gene3D" id="2.30.29.30">
    <property type="entry name" value="Pleckstrin-homology domain (PH domain)/Phosphotyrosine-binding domain (PTB)"/>
    <property type="match status" value="1"/>
</dbReference>
<feature type="short sequence motif" description="Q motif" evidence="13">
    <location>
        <begin position="798"/>
        <end position="824"/>
    </location>
</feature>
<evidence type="ECO:0000313" key="19">
    <source>
        <dbReference type="EMBL" id="PVU97531.1"/>
    </source>
</evidence>
<comment type="subcellular location">
    <subcellularLocation>
        <location evidence="1">Nucleus</location>
        <location evidence="1">Nuclear pore complex</location>
    </subcellularLocation>
</comment>
<proteinExistence type="predicted"/>
<evidence type="ECO:0000256" key="12">
    <source>
        <dbReference type="ARBA" id="ARBA00023242"/>
    </source>
</evidence>
<dbReference type="Gene3D" id="3.40.50.300">
    <property type="entry name" value="P-loop containing nucleotide triphosphate hydrolases"/>
    <property type="match status" value="2"/>
</dbReference>
<dbReference type="SMART" id="SM00487">
    <property type="entry name" value="DEXDc"/>
    <property type="match status" value="1"/>
</dbReference>
<dbReference type="AlphaFoldDB" id="A0A2T9YYW1"/>
<dbReference type="InterPro" id="IPR015007">
    <property type="entry name" value="NUP2/50/61"/>
</dbReference>
<dbReference type="GO" id="GO:0051028">
    <property type="term" value="P:mRNA transport"/>
    <property type="evidence" value="ECO:0007669"/>
    <property type="project" value="UniProtKB-KW"/>
</dbReference>
<feature type="domain" description="Helicase ATP-binding" evidence="16">
    <location>
        <begin position="827"/>
        <end position="1014"/>
    </location>
</feature>
<keyword evidence="8" id="KW-0067">ATP-binding</keyword>
<feature type="region of interest" description="Disordered" evidence="14">
    <location>
        <begin position="389"/>
        <end position="432"/>
    </location>
</feature>
<feature type="region of interest" description="Disordered" evidence="14">
    <location>
        <begin position="73"/>
        <end position="100"/>
    </location>
</feature>
<keyword evidence="7" id="KW-0509">mRNA transport</keyword>
<evidence type="ECO:0000259" key="16">
    <source>
        <dbReference type="PROSITE" id="PS51192"/>
    </source>
</evidence>
<feature type="region of interest" description="Disordered" evidence="14">
    <location>
        <begin position="531"/>
        <end position="585"/>
    </location>
</feature>
<dbReference type="EMBL" id="MBFR01000010">
    <property type="protein sequence ID" value="PVU97531.1"/>
    <property type="molecule type" value="Genomic_DNA"/>
</dbReference>
<keyword evidence="12" id="KW-0539">Nucleus</keyword>
<keyword evidence="4" id="KW-0547">Nucleotide-binding</keyword>
<feature type="compositionally biased region" description="Low complexity" evidence="14">
    <location>
        <begin position="79"/>
        <end position="93"/>
    </location>
</feature>
<dbReference type="CDD" id="cd13170">
    <property type="entry name" value="RanBD_NUP50"/>
    <property type="match status" value="1"/>
</dbReference>
<feature type="domain" description="Helicase C-terminal" evidence="17">
    <location>
        <begin position="1061"/>
        <end position="1205"/>
    </location>
</feature>
<protein>
    <recommendedName>
        <fullName evidence="2">RNA helicase</fullName>
        <ecNumber evidence="2">3.6.4.13</ecNumber>
    </recommendedName>
</protein>
<feature type="domain" description="RanBD1" evidence="15">
    <location>
        <begin position="564"/>
        <end position="693"/>
    </location>
</feature>
<dbReference type="SUPFAM" id="SSF50729">
    <property type="entry name" value="PH domain-like"/>
    <property type="match status" value="1"/>
</dbReference>
<dbReference type="Proteomes" id="UP000245383">
    <property type="component" value="Unassembled WGS sequence"/>
</dbReference>
<dbReference type="InterPro" id="IPR011993">
    <property type="entry name" value="PH-like_dom_sf"/>
</dbReference>
<evidence type="ECO:0000256" key="3">
    <source>
        <dbReference type="ARBA" id="ARBA00022448"/>
    </source>
</evidence>
<dbReference type="PROSITE" id="PS51194">
    <property type="entry name" value="HELICASE_CTER"/>
    <property type="match status" value="1"/>
</dbReference>
<feature type="compositionally biased region" description="Basic and acidic residues" evidence="14">
    <location>
        <begin position="706"/>
        <end position="718"/>
    </location>
</feature>
<name>A0A2T9YYW1_9FUNG</name>
<keyword evidence="10" id="KW-0811">Translocation</keyword>
<evidence type="ECO:0000256" key="5">
    <source>
        <dbReference type="ARBA" id="ARBA00022801"/>
    </source>
</evidence>
<dbReference type="PANTHER" id="PTHR47958">
    <property type="entry name" value="ATP-DEPENDENT RNA HELICASE DBP3"/>
    <property type="match status" value="1"/>
</dbReference>
<evidence type="ECO:0000259" key="17">
    <source>
        <dbReference type="PROSITE" id="PS51194"/>
    </source>
</evidence>
<evidence type="ECO:0000256" key="4">
    <source>
        <dbReference type="ARBA" id="ARBA00022741"/>
    </source>
</evidence>
<dbReference type="GO" id="GO:0003676">
    <property type="term" value="F:nucleic acid binding"/>
    <property type="evidence" value="ECO:0007669"/>
    <property type="project" value="InterPro"/>
</dbReference>
<dbReference type="GO" id="GO:0015031">
    <property type="term" value="P:protein transport"/>
    <property type="evidence" value="ECO:0007669"/>
    <property type="project" value="UniProtKB-KW"/>
</dbReference>
<dbReference type="Pfam" id="PF08911">
    <property type="entry name" value="NUP50"/>
    <property type="match status" value="1"/>
</dbReference>
<dbReference type="InterPro" id="IPR014001">
    <property type="entry name" value="Helicase_ATP-bd"/>
</dbReference>
<dbReference type="SMART" id="SM00490">
    <property type="entry name" value="HELICc"/>
    <property type="match status" value="1"/>
</dbReference>
<feature type="compositionally biased region" description="Low complexity" evidence="14">
    <location>
        <begin position="142"/>
        <end position="155"/>
    </location>
</feature>
<evidence type="ECO:0000256" key="8">
    <source>
        <dbReference type="ARBA" id="ARBA00022840"/>
    </source>
</evidence>
<evidence type="ECO:0000256" key="1">
    <source>
        <dbReference type="ARBA" id="ARBA00004567"/>
    </source>
</evidence>
<feature type="compositionally biased region" description="Basic and acidic residues" evidence="14">
    <location>
        <begin position="404"/>
        <end position="413"/>
    </location>
</feature>
<evidence type="ECO:0000259" key="15">
    <source>
        <dbReference type="PROSITE" id="PS50196"/>
    </source>
</evidence>
<dbReference type="InterPro" id="IPR044742">
    <property type="entry name" value="DEAD/DEAH_RhlB"/>
</dbReference>
<dbReference type="OrthoDB" id="196131at2759"/>
<evidence type="ECO:0000256" key="13">
    <source>
        <dbReference type="PROSITE-ProRule" id="PRU00552"/>
    </source>
</evidence>
<evidence type="ECO:0000256" key="9">
    <source>
        <dbReference type="ARBA" id="ARBA00022927"/>
    </source>
</evidence>
<dbReference type="GO" id="GO:0016787">
    <property type="term" value="F:hydrolase activity"/>
    <property type="evidence" value="ECO:0007669"/>
    <property type="project" value="UniProtKB-KW"/>
</dbReference>
<evidence type="ECO:0000256" key="10">
    <source>
        <dbReference type="ARBA" id="ARBA00023010"/>
    </source>
</evidence>
<comment type="caution">
    <text evidence="19">The sequence shown here is derived from an EMBL/GenBank/DDBJ whole genome shotgun (WGS) entry which is preliminary data.</text>
</comment>
<feature type="compositionally biased region" description="Polar residues" evidence="14">
    <location>
        <begin position="389"/>
        <end position="403"/>
    </location>
</feature>
<reference evidence="19 20" key="1">
    <citation type="journal article" date="2018" name="MBio">
        <title>Comparative Genomics Reveals the Core Gene Toolbox for the Fungus-Insect Symbiosis.</title>
        <authorList>
            <person name="Wang Y."/>
            <person name="Stata M."/>
            <person name="Wang W."/>
            <person name="Stajich J.E."/>
            <person name="White M.M."/>
            <person name="Moncalvo J.M."/>
        </authorList>
    </citation>
    <scope>NUCLEOTIDE SEQUENCE [LARGE SCALE GENOMIC DNA]</scope>
    <source>
        <strain evidence="19 20">SWE-8-4</strain>
    </source>
</reference>
<dbReference type="SMART" id="SM00160">
    <property type="entry name" value="RanBD"/>
    <property type="match status" value="1"/>
</dbReference>
<dbReference type="InterPro" id="IPR011545">
    <property type="entry name" value="DEAD/DEAH_box_helicase_dom"/>
</dbReference>
<dbReference type="Pfam" id="PF00270">
    <property type="entry name" value="DEAD"/>
    <property type="match status" value="1"/>
</dbReference>
<dbReference type="PROSITE" id="PS50196">
    <property type="entry name" value="RANBD1"/>
    <property type="match status" value="1"/>
</dbReference>
<sequence>MSKRSAEIQLNQNNYQCIDANQEDEGGSSAFKYASKDIIEKRDIKKPKSRIGISSNSKFSKPEENSQKAKLFGGFSFINPNSSDNNPQSNTTTATSFSFQPKPSEPLFSVADTEKSTSIYNNSTANMFQSNKKSSNELKHTNSNSESNKLNNNSLFSNPTSSSGFSLASAKDFSYLQASDSTSKINFTSSINSNSLLFNNTANPFQPQTSLNSEKNTKNSLFSVDNTPRIDANIASSKNSQSNNLSEIKEYLKCMRGLNISFVKSINRSIEADPFVDISSMFNQYKQFLHDLKSKNAQIADIVTKENLNPTESISSNNSIEHKNTTNDLSAGSKPIFSLDSAANNSKNSSSAFSSSNPITSNSGAFNKSNLFGSKQTLETSQQLSSSIFGSTISTKTEPNAETANKDKTDEPSSKLSFNFGKTANKDKTDEASSKSLFNFGNSDSKLQKSVFGNSFSSTQLTTSDSDNKSQTNTKLAPFVIGNNVSTSFLASPLPSEKKSNDASKLFTFDGSKPSGFSIFNSNNTASISSFGFGKDEKPKSTSDIVSKDNDEAANSTENQDDDAVEPSSPSKLPSKNGEGEEDEETVYEIRSKIFRYNTEVKEYIDLGVSYLKVKTCETGDKKTARLLSRQEGTNNVTLNVAIFKKMPVNHAENSKTVGIVTIGEDLKPTSYMIRVKTIDLAVELSTQIKKEQTLDAPVKAVLDTENPKAEDKSDNKKNKANKNKQSNSNNDVQEKESSNKSKGKNDTKGSAISSQNAKKTSQGASSAECKEFLTKHGISVSLIKTGEEASGLYPPVLSFADSGFSDVVLKCCAEYSAPTPIQSACWPALIAERDVVGVAETGSGKTMAFALPAVNKLLALKSLESNNNSKNACPLVLVLAPTRELALQTQEQFDKIQMHVKSMTSICLYGGVPKYDQKKNLFSAKPKIVVATPGRLLDLVQEGALDLSHIKFLCLDEADRMLDRGFEQDIRRIIEHTRNSENNESKQTVMFSATWPEEIRTLASEFLVDPIRVNVGGIHGKFDEDGNPSQNTDGKLIVNHRVKQIIEVIDPYAKEQKILSLLQKYHEGQKSKLLLFVLYKKEATRIENFLHRNGYNCCSIHGDKSQDLRTQAYNSFKSGSIPLLIATDVAARGLDIPNVDYVINYTFPLTIEDYIHRIGRTGRAGKSGISHTFFTLHDKHHSGSLINVLKEAKMEVPGNLMKFGTTVKKKEHKTYGAFYKDIDPSIKPTKIVFD</sequence>
<keyword evidence="20" id="KW-1185">Reference proteome</keyword>
<dbReference type="InterPro" id="IPR001650">
    <property type="entry name" value="Helicase_C-like"/>
</dbReference>
<dbReference type="CDD" id="cd00268">
    <property type="entry name" value="DEADc"/>
    <property type="match status" value="1"/>
</dbReference>
<dbReference type="FunFam" id="3.40.50.300:FF:000008">
    <property type="entry name" value="ATP-dependent RNA helicase RhlB"/>
    <property type="match status" value="1"/>
</dbReference>
<dbReference type="Pfam" id="PF00271">
    <property type="entry name" value="Helicase_C"/>
    <property type="match status" value="1"/>
</dbReference>
<dbReference type="GO" id="GO:0005524">
    <property type="term" value="F:ATP binding"/>
    <property type="evidence" value="ECO:0007669"/>
    <property type="project" value="UniProtKB-KW"/>
</dbReference>
<dbReference type="GO" id="GO:0003724">
    <property type="term" value="F:RNA helicase activity"/>
    <property type="evidence" value="ECO:0007669"/>
    <property type="project" value="UniProtKB-EC"/>
</dbReference>
<evidence type="ECO:0000256" key="6">
    <source>
        <dbReference type="ARBA" id="ARBA00022806"/>
    </source>
</evidence>
<evidence type="ECO:0000256" key="2">
    <source>
        <dbReference type="ARBA" id="ARBA00012552"/>
    </source>
</evidence>
<accession>A0A2T9YYW1</accession>
<gene>
    <name evidence="19" type="ORF">BB561_000493</name>
</gene>
<dbReference type="InterPro" id="IPR000156">
    <property type="entry name" value="Ran_bind_dom"/>
</dbReference>
<feature type="region of interest" description="Disordered" evidence="14">
    <location>
        <begin position="46"/>
        <end position="65"/>
    </location>
</feature>
<feature type="compositionally biased region" description="Basic and acidic residues" evidence="14">
    <location>
        <begin position="733"/>
        <end position="748"/>
    </location>
</feature>
<keyword evidence="3" id="KW-0813">Transport</keyword>
<dbReference type="STRING" id="133385.A0A2T9YYW1"/>
<dbReference type="PROSITE" id="PS51192">
    <property type="entry name" value="HELICASE_ATP_BIND_1"/>
    <property type="match status" value="1"/>
</dbReference>
<evidence type="ECO:0000313" key="20">
    <source>
        <dbReference type="Proteomes" id="UP000245383"/>
    </source>
</evidence>
<dbReference type="EC" id="3.6.4.13" evidence="2"/>